<dbReference type="Proteomes" id="UP000676967">
    <property type="component" value="Chromosome"/>
</dbReference>
<reference evidence="1 2" key="1">
    <citation type="submission" date="2020-08" db="EMBL/GenBank/DDBJ databases">
        <title>Whole genome shotgun sequence of Actinoplanes ianthinogenes NBRC 13996.</title>
        <authorList>
            <person name="Komaki H."/>
            <person name="Tamura T."/>
        </authorList>
    </citation>
    <scope>NUCLEOTIDE SEQUENCE [LARGE SCALE GENOMIC DNA]</scope>
    <source>
        <strain evidence="1 2">NBRC 13996</strain>
    </source>
</reference>
<keyword evidence="2" id="KW-1185">Reference proteome</keyword>
<name>A0ABM7M418_9ACTN</name>
<accession>A0ABM7M418</accession>
<gene>
    <name evidence="1" type="ORF">Aiant_69940</name>
</gene>
<proteinExistence type="predicted"/>
<dbReference type="EMBL" id="AP023356">
    <property type="protein sequence ID" value="BCJ46337.1"/>
    <property type="molecule type" value="Genomic_DNA"/>
</dbReference>
<evidence type="ECO:0000313" key="1">
    <source>
        <dbReference type="EMBL" id="BCJ46337.1"/>
    </source>
</evidence>
<protein>
    <submittedName>
        <fullName evidence="1">Uncharacterized protein</fullName>
    </submittedName>
</protein>
<organism evidence="1 2">
    <name type="scientific">Actinoplanes ianthinogenes</name>
    <dbReference type="NCBI Taxonomy" id="122358"/>
    <lineage>
        <taxon>Bacteria</taxon>
        <taxon>Bacillati</taxon>
        <taxon>Actinomycetota</taxon>
        <taxon>Actinomycetes</taxon>
        <taxon>Micromonosporales</taxon>
        <taxon>Micromonosporaceae</taxon>
        <taxon>Actinoplanes</taxon>
    </lineage>
</organism>
<sequence>MVGCRPWVGAAVEFCSGSAGSPSGPSEYAITCRPAGGFAAAGGVSATLGAAAGADEGATHWPAAGSGSRSWASPTAAPAATTTAAAVAIRYTRVRGLDIGTA</sequence>
<evidence type="ECO:0000313" key="2">
    <source>
        <dbReference type="Proteomes" id="UP000676967"/>
    </source>
</evidence>